<sequence length="147" mass="16002">MPRLPLVTALSSLLLFAALTAQAQLRADTVRLTSGVRYVVRTAGTGASAQPGDRMAVHYTGFLPDGHIFDSSVAQGRPLRLRVGQGEVIPGWDEVLLHLPTGTRAWVSIPARQAYGSSGVRDPDNESRYLIPPDSQLIFELEVVRIR</sequence>
<dbReference type="GO" id="GO:0016853">
    <property type="term" value="F:isomerase activity"/>
    <property type="evidence" value="ECO:0007669"/>
    <property type="project" value="UniProtKB-KW"/>
</dbReference>
<accession>A0ABP7SCM2</accession>
<dbReference type="PROSITE" id="PS50059">
    <property type="entry name" value="FKBP_PPIASE"/>
    <property type="match status" value="1"/>
</dbReference>
<dbReference type="EMBL" id="BAABDJ010000022">
    <property type="protein sequence ID" value="GAA4009981.1"/>
    <property type="molecule type" value="Genomic_DNA"/>
</dbReference>
<dbReference type="PANTHER" id="PTHR43811">
    <property type="entry name" value="FKBP-TYPE PEPTIDYL-PROLYL CIS-TRANS ISOMERASE FKPA"/>
    <property type="match status" value="1"/>
</dbReference>
<organism evidence="9 10">
    <name type="scientific">Hymenobacter fastidiosus</name>
    <dbReference type="NCBI Taxonomy" id="486264"/>
    <lineage>
        <taxon>Bacteria</taxon>
        <taxon>Pseudomonadati</taxon>
        <taxon>Bacteroidota</taxon>
        <taxon>Cytophagia</taxon>
        <taxon>Cytophagales</taxon>
        <taxon>Hymenobacteraceae</taxon>
        <taxon>Hymenobacter</taxon>
    </lineage>
</organism>
<evidence type="ECO:0000313" key="10">
    <source>
        <dbReference type="Proteomes" id="UP001500567"/>
    </source>
</evidence>
<reference evidence="10" key="1">
    <citation type="journal article" date="2019" name="Int. J. Syst. Evol. Microbiol.">
        <title>The Global Catalogue of Microorganisms (GCM) 10K type strain sequencing project: providing services to taxonomists for standard genome sequencing and annotation.</title>
        <authorList>
            <consortium name="The Broad Institute Genomics Platform"/>
            <consortium name="The Broad Institute Genome Sequencing Center for Infectious Disease"/>
            <person name="Wu L."/>
            <person name="Ma J."/>
        </authorList>
    </citation>
    <scope>NUCLEOTIDE SEQUENCE [LARGE SCALE GENOMIC DNA]</scope>
    <source>
        <strain evidence="10">JCM 17224</strain>
    </source>
</reference>
<feature type="chain" id="PRO_5046535080" description="Peptidyl-prolyl cis-trans isomerase" evidence="7">
    <location>
        <begin position="24"/>
        <end position="147"/>
    </location>
</feature>
<evidence type="ECO:0000256" key="1">
    <source>
        <dbReference type="ARBA" id="ARBA00000971"/>
    </source>
</evidence>
<evidence type="ECO:0000256" key="4">
    <source>
        <dbReference type="ARBA" id="ARBA00023235"/>
    </source>
</evidence>
<comment type="similarity">
    <text evidence="2 6">Belongs to the FKBP-type PPIase family.</text>
</comment>
<dbReference type="Proteomes" id="UP001500567">
    <property type="component" value="Unassembled WGS sequence"/>
</dbReference>
<dbReference type="InterPro" id="IPR046357">
    <property type="entry name" value="PPIase_dom_sf"/>
</dbReference>
<proteinExistence type="inferred from homology"/>
<evidence type="ECO:0000256" key="2">
    <source>
        <dbReference type="ARBA" id="ARBA00006577"/>
    </source>
</evidence>
<evidence type="ECO:0000259" key="8">
    <source>
        <dbReference type="PROSITE" id="PS50059"/>
    </source>
</evidence>
<feature type="domain" description="PPIase FKBP-type" evidence="8">
    <location>
        <begin position="52"/>
        <end position="147"/>
    </location>
</feature>
<dbReference type="Pfam" id="PF00254">
    <property type="entry name" value="FKBP_C"/>
    <property type="match status" value="1"/>
</dbReference>
<evidence type="ECO:0000256" key="3">
    <source>
        <dbReference type="ARBA" id="ARBA00023110"/>
    </source>
</evidence>
<dbReference type="SUPFAM" id="SSF54534">
    <property type="entry name" value="FKBP-like"/>
    <property type="match status" value="1"/>
</dbReference>
<feature type="signal peptide" evidence="7">
    <location>
        <begin position="1"/>
        <end position="23"/>
    </location>
</feature>
<evidence type="ECO:0000256" key="6">
    <source>
        <dbReference type="RuleBase" id="RU003915"/>
    </source>
</evidence>
<comment type="caution">
    <text evidence="9">The sequence shown here is derived from an EMBL/GenBank/DDBJ whole genome shotgun (WGS) entry which is preliminary data.</text>
</comment>
<evidence type="ECO:0000256" key="5">
    <source>
        <dbReference type="PROSITE-ProRule" id="PRU00277"/>
    </source>
</evidence>
<dbReference type="RefSeq" id="WP_345073119.1">
    <property type="nucleotide sequence ID" value="NZ_BAABDJ010000022.1"/>
</dbReference>
<evidence type="ECO:0000256" key="7">
    <source>
        <dbReference type="SAM" id="SignalP"/>
    </source>
</evidence>
<gene>
    <name evidence="9" type="ORF">GCM10022408_22700</name>
</gene>
<keyword evidence="4 5" id="KW-0413">Isomerase</keyword>
<protein>
    <recommendedName>
        <fullName evidence="6">Peptidyl-prolyl cis-trans isomerase</fullName>
        <ecNumber evidence="6">5.2.1.8</ecNumber>
    </recommendedName>
</protein>
<keyword evidence="3 5" id="KW-0697">Rotamase</keyword>
<dbReference type="PANTHER" id="PTHR43811:SF19">
    <property type="entry name" value="39 KDA FK506-BINDING NUCLEAR PROTEIN"/>
    <property type="match status" value="1"/>
</dbReference>
<dbReference type="InterPro" id="IPR001179">
    <property type="entry name" value="PPIase_FKBP_dom"/>
</dbReference>
<comment type="catalytic activity">
    <reaction evidence="1 5 6">
        <text>[protein]-peptidylproline (omega=180) = [protein]-peptidylproline (omega=0)</text>
        <dbReference type="Rhea" id="RHEA:16237"/>
        <dbReference type="Rhea" id="RHEA-COMP:10747"/>
        <dbReference type="Rhea" id="RHEA-COMP:10748"/>
        <dbReference type="ChEBI" id="CHEBI:83833"/>
        <dbReference type="ChEBI" id="CHEBI:83834"/>
        <dbReference type="EC" id="5.2.1.8"/>
    </reaction>
</comment>
<evidence type="ECO:0000313" key="9">
    <source>
        <dbReference type="EMBL" id="GAA4009981.1"/>
    </source>
</evidence>
<name>A0ABP7SCM2_9BACT</name>
<dbReference type="EC" id="5.2.1.8" evidence="6"/>
<keyword evidence="7" id="KW-0732">Signal</keyword>
<dbReference type="Gene3D" id="3.10.50.40">
    <property type="match status" value="1"/>
</dbReference>
<keyword evidence="10" id="KW-1185">Reference proteome</keyword>